<dbReference type="Proteomes" id="UP000054773">
    <property type="component" value="Unassembled WGS sequence"/>
</dbReference>
<dbReference type="InterPro" id="IPR002935">
    <property type="entry name" value="SAM_O-MeTrfase"/>
</dbReference>
<dbReference type="CDD" id="cd02440">
    <property type="entry name" value="AdoMet_MTases"/>
    <property type="match status" value="1"/>
</dbReference>
<comment type="caution">
    <text evidence="4">The sequence shown here is derived from an EMBL/GenBank/DDBJ whole genome shotgun (WGS) entry which is preliminary data.</text>
</comment>
<evidence type="ECO:0000256" key="3">
    <source>
        <dbReference type="ARBA" id="ARBA00022691"/>
    </source>
</evidence>
<dbReference type="PATRIC" id="fig|448.7.peg.2121"/>
<keyword evidence="2 4" id="KW-0808">Transferase</keyword>
<dbReference type="InterPro" id="IPR050362">
    <property type="entry name" value="Cation-dep_OMT"/>
</dbReference>
<name>A0A0W0TJI0_LEGER</name>
<evidence type="ECO:0000313" key="4">
    <source>
        <dbReference type="EMBL" id="KTC95728.1"/>
    </source>
</evidence>
<protein>
    <submittedName>
        <fullName evidence="4">SAM-dependent O-methyltransferase</fullName>
    </submittedName>
</protein>
<dbReference type="STRING" id="448.Lery_2023"/>
<keyword evidence="3" id="KW-0949">S-adenosyl-L-methionine</keyword>
<reference evidence="4 5" key="1">
    <citation type="submission" date="2015-11" db="EMBL/GenBank/DDBJ databases">
        <title>Genomic analysis of 38 Legionella species identifies large and diverse effector repertoires.</title>
        <authorList>
            <person name="Burstein D."/>
            <person name="Amaro F."/>
            <person name="Zusman T."/>
            <person name="Lifshitz Z."/>
            <person name="Cohen O."/>
            <person name="Gilbert J.A."/>
            <person name="Pupko T."/>
            <person name="Shuman H.A."/>
            <person name="Segal G."/>
        </authorList>
    </citation>
    <scope>NUCLEOTIDE SEQUENCE [LARGE SCALE GENOMIC DNA]</scope>
    <source>
        <strain evidence="4 5">SE-32A-C8</strain>
    </source>
</reference>
<evidence type="ECO:0000256" key="2">
    <source>
        <dbReference type="ARBA" id="ARBA00022679"/>
    </source>
</evidence>
<dbReference type="GO" id="GO:0008171">
    <property type="term" value="F:O-methyltransferase activity"/>
    <property type="evidence" value="ECO:0007669"/>
    <property type="project" value="InterPro"/>
</dbReference>
<dbReference type="Gene3D" id="3.40.50.150">
    <property type="entry name" value="Vaccinia Virus protein VP39"/>
    <property type="match status" value="1"/>
</dbReference>
<dbReference type="SUPFAM" id="SSF53335">
    <property type="entry name" value="S-adenosyl-L-methionine-dependent methyltransferases"/>
    <property type="match status" value="1"/>
</dbReference>
<organism evidence="4 5">
    <name type="scientific">Legionella erythra</name>
    <dbReference type="NCBI Taxonomy" id="448"/>
    <lineage>
        <taxon>Bacteria</taxon>
        <taxon>Pseudomonadati</taxon>
        <taxon>Pseudomonadota</taxon>
        <taxon>Gammaproteobacteria</taxon>
        <taxon>Legionellales</taxon>
        <taxon>Legionellaceae</taxon>
        <taxon>Legionella</taxon>
    </lineage>
</organism>
<dbReference type="Pfam" id="PF01596">
    <property type="entry name" value="Methyltransf_3"/>
    <property type="match status" value="1"/>
</dbReference>
<dbReference type="GO" id="GO:0008757">
    <property type="term" value="F:S-adenosylmethionine-dependent methyltransferase activity"/>
    <property type="evidence" value="ECO:0007669"/>
    <property type="project" value="TreeGrafter"/>
</dbReference>
<dbReference type="AlphaFoldDB" id="A0A0W0TJI0"/>
<dbReference type="InterPro" id="IPR029063">
    <property type="entry name" value="SAM-dependent_MTases_sf"/>
</dbReference>
<dbReference type="EMBL" id="LNYA01000032">
    <property type="protein sequence ID" value="KTC95728.1"/>
    <property type="molecule type" value="Genomic_DNA"/>
</dbReference>
<keyword evidence="1 4" id="KW-0489">Methyltransferase</keyword>
<evidence type="ECO:0000256" key="1">
    <source>
        <dbReference type="ARBA" id="ARBA00022603"/>
    </source>
</evidence>
<dbReference type="PANTHER" id="PTHR10509:SF14">
    <property type="entry name" value="CAFFEOYL-COA O-METHYLTRANSFERASE 3-RELATED"/>
    <property type="match status" value="1"/>
</dbReference>
<evidence type="ECO:0000313" key="5">
    <source>
        <dbReference type="Proteomes" id="UP000054773"/>
    </source>
</evidence>
<dbReference type="GO" id="GO:0032259">
    <property type="term" value="P:methylation"/>
    <property type="evidence" value="ECO:0007669"/>
    <property type="project" value="UniProtKB-KW"/>
</dbReference>
<proteinExistence type="predicted"/>
<dbReference type="PANTHER" id="PTHR10509">
    <property type="entry name" value="O-METHYLTRANSFERASE-RELATED"/>
    <property type="match status" value="1"/>
</dbReference>
<keyword evidence="5" id="KW-1185">Reference proteome</keyword>
<accession>A0A0W0TJI0</accession>
<sequence>MIKHLNITPALYDYMLDVSLREHPVLKALREDTAKMELAIMQVAPEQAQFMQFLIKLIQAKRVLEIGTFTGYSALAMALALPEDGELITCDINKEWTANAPSFWQQAGQDKKIRLRLAKALDTLQQLLNEGYRHRFDFIFIDADKTNYLHYYELALQLVSPHGLIAIDNIFWDGKVIDSQVNDGQTREIRRLNELLKQDERVDTSLLAIADGLFLVRPRS</sequence>
<gene>
    <name evidence="4" type="ORF">Lery_2023</name>
</gene>
<dbReference type="PROSITE" id="PS51682">
    <property type="entry name" value="SAM_OMT_I"/>
    <property type="match status" value="1"/>
</dbReference>